<feature type="compositionally biased region" description="Polar residues" evidence="1">
    <location>
        <begin position="996"/>
        <end position="1016"/>
    </location>
</feature>
<organism evidence="2 3">
    <name type="scientific">Ulvibacterium marinum</name>
    <dbReference type="NCBI Taxonomy" id="2419782"/>
    <lineage>
        <taxon>Bacteria</taxon>
        <taxon>Pseudomonadati</taxon>
        <taxon>Bacteroidota</taxon>
        <taxon>Flavobacteriia</taxon>
        <taxon>Flavobacteriales</taxon>
        <taxon>Flavobacteriaceae</taxon>
        <taxon>Ulvibacterium</taxon>
    </lineage>
</organism>
<gene>
    <name evidence="2" type="ORF">D7Z94_23910</name>
</gene>
<keyword evidence="3" id="KW-1185">Reference proteome</keyword>
<dbReference type="GO" id="GO:0005509">
    <property type="term" value="F:calcium ion binding"/>
    <property type="evidence" value="ECO:0007669"/>
    <property type="project" value="InterPro"/>
</dbReference>
<reference evidence="2 3" key="1">
    <citation type="submission" date="2018-10" db="EMBL/GenBank/DDBJ databases">
        <title>Ulvibacterium marinum gen. nov., sp. nov., a novel marine bacterium of the family Flavobacteriaceae, isolated from a culture of the green alga Ulva prolifera.</title>
        <authorList>
            <person name="Zhang Z."/>
        </authorList>
    </citation>
    <scope>NUCLEOTIDE SEQUENCE [LARGE SCALE GENOMIC DNA]</scope>
    <source>
        <strain evidence="2 3">CCMM003</strain>
    </source>
</reference>
<accession>A0A3B0BWK1</accession>
<dbReference type="EMBL" id="RBCJ01000006">
    <property type="protein sequence ID" value="RKN76831.1"/>
    <property type="molecule type" value="Genomic_DNA"/>
</dbReference>
<evidence type="ECO:0000313" key="2">
    <source>
        <dbReference type="EMBL" id="RKN76831.1"/>
    </source>
</evidence>
<comment type="caution">
    <text evidence="2">The sequence shown here is derived from an EMBL/GenBank/DDBJ whole genome shotgun (WGS) entry which is preliminary data.</text>
</comment>
<dbReference type="Gene3D" id="4.10.1080.10">
    <property type="entry name" value="TSP type-3 repeat"/>
    <property type="match status" value="1"/>
</dbReference>
<dbReference type="SUPFAM" id="SSF103647">
    <property type="entry name" value="TSP type-3 repeat"/>
    <property type="match status" value="1"/>
</dbReference>
<protein>
    <submittedName>
        <fullName evidence="2">Uncharacterized protein</fullName>
    </submittedName>
</protein>
<dbReference type="OrthoDB" id="9814627at2"/>
<proteinExistence type="predicted"/>
<evidence type="ECO:0000256" key="1">
    <source>
        <dbReference type="SAM" id="MobiDB-lite"/>
    </source>
</evidence>
<dbReference type="Proteomes" id="UP000276603">
    <property type="component" value="Unassembled WGS sequence"/>
</dbReference>
<feature type="region of interest" description="Disordered" evidence="1">
    <location>
        <begin position="993"/>
        <end position="1016"/>
    </location>
</feature>
<evidence type="ECO:0000313" key="3">
    <source>
        <dbReference type="Proteomes" id="UP000276603"/>
    </source>
</evidence>
<dbReference type="InterPro" id="IPR028974">
    <property type="entry name" value="TSP_type-3_rpt"/>
</dbReference>
<dbReference type="RefSeq" id="WP_120714178.1">
    <property type="nucleotide sequence ID" value="NZ_RBCJ01000006.1"/>
</dbReference>
<name>A0A3B0BWK1_9FLAO</name>
<sequence length="2169" mass="243204">MIQKIRTSKFSKVIASYLAIQLILQMTQASNLWALTSGPSQPEFNSFTPIGTSDMVNLASGNFNYNIPIMDVGGYPLNLAYDSGVTMDQEASWVGLGWNLNVGQINRQVRGIPDDFKGDEMKYEENLKDNVTVGVEAAVDPQIFGFETPDNIKSLIPASIGVNLQYNNYTGLSFSPSLGLSFGLSDNVSVGINVQTSATEGVSVSPSIGGSKTLDNIYKGIDGNLNAGISYNSNRGLTNFSLNASLAKEFKVGERPVAGGGSNSGLEDVNSRFDLGGTGLVSFENTTITPRKRTALRTISGTASLSVGPSVWGFDAEAEISAMGTVQQIKSPERNEKAYGYEFTGHATTDDILDYNREKDAVISKSTLVLPTANYTYDLYSVNGQGIAGMFRPFRSQVGQINDELVEDESDSFQLGVEVETTSSVHVGVNLTAAPTYSRTGIWNTTALVNFKQTREDIRNTSTGPNGESPDYEPVYFKYIGEPRVDKDYQLFNDLGGYSPIALEIPGPKNALNEFLKKSFNKQAENQFRVKRYQDNGVPFYPTEVDSDNPDQSALPPISKKFKRQFREVRNQNVQKFTTAEIRNLYPGHNRVNEKAKDHHTAEIQILKGDGATYVFGETAYNLEKQEVTFATRNFGDCATGIVRYDADENSKSNGSGIDEFFSSVKTPEYAHTYLLSSVLSSDYEDITGNGPTDDDLGGYTLFEYNTQTELFNKLRKENGEEEIQEELLYNWRIPYGERPMEAAYDAGLNTHPNDQKANYIYGRKEIKYIDRITTKTHVALFDLTSRDDGLGTRDSNGGLPENEQLGQEQYKIERIRLYSKPEAEAALILDDDPGNDKFITPIKTAHFIYDYSLCPGVPNHRDFEVDASNNLGKLTLKKVYFTYRGSDMGKFTPYTFNYDTFNPPYNLKSYDIWGNYKPNTDGGCGTQDPITAPEFPFVQQEDRAQQDRYASAWSLSSIDLPSGGKIELTYETDDYQYVQNRNAMQMFKVVGAGKDSSSSDPEGEQNNKLYTGLSLQRNDDGSFSDEARYLYIKLPDEQALITPEEFKAKYLKNQLDKPIYFRFLMNMTKRGAVSKSSKDYDYVTGYFEIDESGNDREITIFGGGNNQPVYAAIPMKFWDMEGVLFGLAKPKVNPISLASWYFGRRHLNGYVYGLNRDAGTQNIADIAKEIISSFGAISDIFKGPNAKLRQLNYLNGQKFIPEKSWIRLSTPKEYKMGGGSRVKKLVMKDQWHRMVGAPEGDERYDKEYGQTYEYTLKDGSSSGVATYEPNMSKENPFVEPFYNDDKGDRLVAPKEVSYIEKPFGEQFFPSATVTYSRVTVQNLERDQEDIHRHATGKVVTEHYTSKDFPTRVDHTVLDSPNNYATNQGEFLRNLVKGLLGAPVNIKSEYALSQGFVVHTNDMNGKVRMQKVFGEPDENEPETDSENEKLLVSSVEYEYSVDENDKSRLDNKLPTIDRKGEVTTNLHIGVDYDVVTDFRESYSRAETNGVKLNVVTLFIGPFPVIVPSAPPSLSKIENVAHSVITTKVIHTTAQLRKKIATDLGSQVSTINEAWDAETGQVLLTRTVNEFNDAYYNFNFPAYWAYPGMGQASKNSGFTGTLQKNGEVFTLVEGNARDYLHPGDELLVGNDESEPMRLWVIGFSGNNVRLMDRESASGDNLNIQETVEFKVVRSGYRNQHMANMASVTLMKNPIKNGDSYTDFLNTSLIQQATTNEEDNLRIVNASAVEYDDLWNCQCEGPFSVLPKSVTSSEELAAIPLESLGFNPFLYNVKGEWRAKRSFAYLTERTEASNAISDKINTRKEGYFKEFEPFYSLNEGIWERTVTEQHIEEEQKWTFASEVTQYSPFGVELENRDALNRHSSAQYGYAYTLPTAVASNSKYQDMGVDNFEDYDYSMINTLNGHFNFQETLDGNQGDNAFISDARSHTGRNSLVLRKGDEVYLERQLLGEPPMDNDADIDGVLDTFDNCRFTWNPLPQLDYDGDGVGDACDDDFYPVLTDAVITQNDHTGFDYQPAGEPGNRLEYCQGVQSRFIVRGKPHAVVPYRIEIKRDYQAGERIINWAVLVDREIVMDINSPREYVGEITLDASGTKLIAFDVGGRNKTRKNGQSAYTIAAEFKLINRVTGNPLENGPYPDIYIDVKVDSHKCQNTKNEGVFIDYNNYVPQTPRK</sequence>